<sequence>MNNKTIRLTDLIPQPFYNDVYEMALLMKVQQYQLDDLQEAINQAQDNFFPIVANEEGLAIFEKMLGITGVVGLDIETRRYNVIARMLPPRPITLKSFNELLQTLNINAKLSVVGFDVEVKTETTDAQALRRLNSLMKSYLPANLTFKTFNYGQTSTKGPTKHGVAGMLAGKVTSKKTKYAEGG</sequence>
<organism evidence="1 2">
    <name type="scientific">Lactococcus garvieae</name>
    <dbReference type="NCBI Taxonomy" id="1363"/>
    <lineage>
        <taxon>Bacteria</taxon>
        <taxon>Bacillati</taxon>
        <taxon>Bacillota</taxon>
        <taxon>Bacilli</taxon>
        <taxon>Lactobacillales</taxon>
        <taxon>Streptococcaceae</taxon>
        <taxon>Lactococcus</taxon>
    </lineage>
</organism>
<dbReference type="RefSeq" id="WP_176490758.1">
    <property type="nucleotide sequence ID" value="NZ_BLXU01000018.1"/>
</dbReference>
<dbReference type="AlphaFoldDB" id="A0A6L2ZXL4"/>
<proteinExistence type="predicted"/>
<gene>
    <name evidence="1" type="ORF">ikelab_20980</name>
</gene>
<dbReference type="EMBL" id="BLXU01000018">
    <property type="protein sequence ID" value="GFO52823.1"/>
    <property type="molecule type" value="Genomic_DNA"/>
</dbReference>
<name>A0A6L2ZXL4_9LACT</name>
<dbReference type="Proteomes" id="UP000504756">
    <property type="component" value="Unassembled WGS sequence"/>
</dbReference>
<dbReference type="InterPro" id="IPR018755">
    <property type="entry name" value="Phage_Mu_Gp48"/>
</dbReference>
<dbReference type="Pfam" id="PF10076">
    <property type="entry name" value="Phage_Mu_Gp48"/>
    <property type="match status" value="1"/>
</dbReference>
<accession>A0A6L2ZXL4</accession>
<comment type="caution">
    <text evidence="1">The sequence shown here is derived from an EMBL/GenBank/DDBJ whole genome shotgun (WGS) entry which is preliminary data.</text>
</comment>
<evidence type="ECO:0000313" key="1">
    <source>
        <dbReference type="EMBL" id="GFO52823.1"/>
    </source>
</evidence>
<reference evidence="1 2" key="1">
    <citation type="submission" date="2020-06" db="EMBL/GenBank/DDBJ databases">
        <title>Draft genome sequence of Lactic acid bacteria from Okinawan-style tofu.</title>
        <authorList>
            <person name="Takara I."/>
            <person name="Ikematsu S."/>
        </authorList>
    </citation>
    <scope>NUCLEOTIDE SEQUENCE [LARGE SCALE GENOMIC DNA]</scope>
    <source>
        <strain evidence="2">lg38</strain>
    </source>
</reference>
<evidence type="ECO:0000313" key="2">
    <source>
        <dbReference type="Proteomes" id="UP000504756"/>
    </source>
</evidence>
<protein>
    <recommendedName>
        <fullName evidence="3">DUF2313 domain-containing protein</fullName>
    </recommendedName>
</protein>
<evidence type="ECO:0008006" key="3">
    <source>
        <dbReference type="Google" id="ProtNLM"/>
    </source>
</evidence>